<sequence length="407" mass="46267">MRSIDRLKHSIARVKGRKSFSYLAIAKQLAKQGYDVINFGIGQPDLDTPKPIINEAKKALDEGFTKYTEAVGIAELREAIAEYLNERYDAKVKPSEVIVTPGALSAIYLVYAGYVEPGDEVIIIEPSYPPYTELALFCNAIPRYIPLTWRGREKGFELDLDLLKQTITERTKLIVLNNPHNPTGAIIPPKYVDEILEIAEKNNVIVLVDEIYNELLLDSNTNFKSALTFSNWRDVVAYVNGFSKTFSMTGWRLGYLVIREDVASKLANVAVNIWSCPTSFVQKAGVVALKNEECWKFVRHMVDIYKKRRDFMVSKLKDIKGIDVWPSSATFYLFPYVGNLLNEIGIDVELFAERLLYEKHVVVLPGTSFPDKAGASFIRLSFALDIDKMDKGIERMKEFIEELRNIR</sequence>
<feature type="domain" description="Aminotransferase class I/classII large" evidence="8">
    <location>
        <begin position="35"/>
        <end position="395"/>
    </location>
</feature>
<dbReference type="EMBL" id="DTCA01000153">
    <property type="protein sequence ID" value="HGM07740.1"/>
    <property type="molecule type" value="Genomic_DNA"/>
</dbReference>
<evidence type="ECO:0000256" key="4">
    <source>
        <dbReference type="ARBA" id="ARBA00022576"/>
    </source>
</evidence>
<dbReference type="InterPro" id="IPR015422">
    <property type="entry name" value="PyrdxlP-dep_Trfase_small"/>
</dbReference>
<keyword evidence="6" id="KW-0663">Pyridoxal phosphate</keyword>
<name>A0A7C4D1A0_9CREN</name>
<dbReference type="InterPro" id="IPR004839">
    <property type="entry name" value="Aminotransferase_I/II_large"/>
</dbReference>
<dbReference type="PROSITE" id="PS00105">
    <property type="entry name" value="AA_TRANSFER_CLASS_1"/>
    <property type="match status" value="1"/>
</dbReference>
<dbReference type="GO" id="GO:0030170">
    <property type="term" value="F:pyridoxal phosphate binding"/>
    <property type="evidence" value="ECO:0007669"/>
    <property type="project" value="InterPro"/>
</dbReference>
<dbReference type="InterPro" id="IPR015421">
    <property type="entry name" value="PyrdxlP-dep_Trfase_major"/>
</dbReference>
<dbReference type="InterPro" id="IPR004838">
    <property type="entry name" value="NHTrfase_class1_PyrdxlP-BS"/>
</dbReference>
<evidence type="ECO:0000256" key="3">
    <source>
        <dbReference type="ARBA" id="ARBA00011738"/>
    </source>
</evidence>
<evidence type="ECO:0000259" key="8">
    <source>
        <dbReference type="Pfam" id="PF00155"/>
    </source>
</evidence>
<proteinExistence type="inferred from homology"/>
<dbReference type="GO" id="GO:0008483">
    <property type="term" value="F:transaminase activity"/>
    <property type="evidence" value="ECO:0007669"/>
    <property type="project" value="UniProtKB-KW"/>
</dbReference>
<dbReference type="PANTHER" id="PTHR46383:SF1">
    <property type="entry name" value="ASPARTATE AMINOTRANSFERASE"/>
    <property type="match status" value="1"/>
</dbReference>
<dbReference type="CDD" id="cd00609">
    <property type="entry name" value="AAT_like"/>
    <property type="match status" value="1"/>
</dbReference>
<dbReference type="Gene3D" id="3.90.1150.10">
    <property type="entry name" value="Aspartate Aminotransferase, domain 1"/>
    <property type="match status" value="1"/>
</dbReference>
<reference evidence="9" key="1">
    <citation type="journal article" date="2020" name="mSystems">
        <title>Genome- and Community-Level Interaction Insights into Carbon Utilization and Element Cycling Functions of Hydrothermarchaeota in Hydrothermal Sediment.</title>
        <authorList>
            <person name="Zhou Z."/>
            <person name="Liu Y."/>
            <person name="Xu W."/>
            <person name="Pan J."/>
            <person name="Luo Z.H."/>
            <person name="Li M."/>
        </authorList>
    </citation>
    <scope>NUCLEOTIDE SEQUENCE [LARGE SCALE GENOMIC DNA]</scope>
    <source>
        <strain evidence="9">SpSt-658</strain>
    </source>
</reference>
<evidence type="ECO:0000256" key="1">
    <source>
        <dbReference type="ARBA" id="ARBA00001933"/>
    </source>
</evidence>
<dbReference type="EC" id="2.6.1.-" evidence="7"/>
<comment type="similarity">
    <text evidence="2 7">Belongs to the class-I pyridoxal-phosphate-dependent aminotransferase family.</text>
</comment>
<dbReference type="GO" id="GO:0006520">
    <property type="term" value="P:amino acid metabolic process"/>
    <property type="evidence" value="ECO:0007669"/>
    <property type="project" value="InterPro"/>
</dbReference>
<evidence type="ECO:0000256" key="7">
    <source>
        <dbReference type="RuleBase" id="RU000481"/>
    </source>
</evidence>
<evidence type="ECO:0000256" key="6">
    <source>
        <dbReference type="ARBA" id="ARBA00022898"/>
    </source>
</evidence>
<protein>
    <recommendedName>
        <fullName evidence="7">Aminotransferase</fullName>
        <ecNumber evidence="7">2.6.1.-</ecNumber>
    </recommendedName>
</protein>
<gene>
    <name evidence="9" type="ORF">ENU31_04965</name>
</gene>
<dbReference type="SUPFAM" id="SSF53383">
    <property type="entry name" value="PLP-dependent transferases"/>
    <property type="match status" value="1"/>
</dbReference>
<dbReference type="AlphaFoldDB" id="A0A7C4D1A0"/>
<keyword evidence="5 7" id="KW-0808">Transferase</keyword>
<dbReference type="Pfam" id="PF00155">
    <property type="entry name" value="Aminotran_1_2"/>
    <property type="match status" value="1"/>
</dbReference>
<evidence type="ECO:0000256" key="2">
    <source>
        <dbReference type="ARBA" id="ARBA00007441"/>
    </source>
</evidence>
<comment type="cofactor">
    <cofactor evidence="1 7">
        <name>pyridoxal 5'-phosphate</name>
        <dbReference type="ChEBI" id="CHEBI:597326"/>
    </cofactor>
</comment>
<comment type="subunit">
    <text evidence="3">Homodimer.</text>
</comment>
<dbReference type="Gene3D" id="3.40.640.10">
    <property type="entry name" value="Type I PLP-dependent aspartate aminotransferase-like (Major domain)"/>
    <property type="match status" value="1"/>
</dbReference>
<evidence type="ECO:0000313" key="9">
    <source>
        <dbReference type="EMBL" id="HGM07740.1"/>
    </source>
</evidence>
<dbReference type="PANTHER" id="PTHR46383">
    <property type="entry name" value="ASPARTATE AMINOTRANSFERASE"/>
    <property type="match status" value="1"/>
</dbReference>
<evidence type="ECO:0000256" key="5">
    <source>
        <dbReference type="ARBA" id="ARBA00022679"/>
    </source>
</evidence>
<keyword evidence="4 7" id="KW-0032">Aminotransferase</keyword>
<accession>A0A7C4D1A0</accession>
<dbReference type="InterPro" id="IPR015424">
    <property type="entry name" value="PyrdxlP-dep_Trfase"/>
</dbReference>
<organism evidence="9">
    <name type="scientific">Ignisphaera aggregans</name>
    <dbReference type="NCBI Taxonomy" id="334771"/>
    <lineage>
        <taxon>Archaea</taxon>
        <taxon>Thermoproteota</taxon>
        <taxon>Thermoprotei</taxon>
        <taxon>Desulfurococcales</taxon>
        <taxon>Desulfurococcaceae</taxon>
        <taxon>Ignisphaera</taxon>
    </lineage>
</organism>
<dbReference type="InterPro" id="IPR050596">
    <property type="entry name" value="AspAT/PAT-like"/>
</dbReference>
<comment type="caution">
    <text evidence="9">The sequence shown here is derived from an EMBL/GenBank/DDBJ whole genome shotgun (WGS) entry which is preliminary data.</text>
</comment>